<dbReference type="GO" id="GO:0015031">
    <property type="term" value="P:protein transport"/>
    <property type="evidence" value="ECO:0007669"/>
    <property type="project" value="UniProtKB-KW"/>
</dbReference>
<name>A0A1V2LC71_CYBFA</name>
<keyword evidence="6 11" id="KW-0653">Protein transport</keyword>
<dbReference type="VEuPathDB" id="FungiDB:BON22_0396"/>
<dbReference type="SUPFAM" id="SSF144122">
    <property type="entry name" value="Tim10-like"/>
    <property type="match status" value="1"/>
</dbReference>
<keyword evidence="7 11" id="KW-0811">Translocation</keyword>
<dbReference type="PANTHER" id="PTHR11038">
    <property type="entry name" value="MITOCHONDRIAL IMPORT INNER MEMBRANE TRANSLOCASE SUBUNIT TIM10"/>
    <property type="match status" value="1"/>
</dbReference>
<dbReference type="AlphaFoldDB" id="A0A1V2LC71"/>
<keyword evidence="10 11" id="KW-1015">Disulfide bond</keyword>
<keyword evidence="8 11" id="KW-0496">Mitochondrion</keyword>
<comment type="function">
    <text evidence="11">Mitochondrial intermembrane chaperone that participates in the import and insertion of some multi-pass transmembrane proteins into the mitochondrial inner membrane. Also required for the transfer of beta-barrel precursors from the TOM complex to the sorting and assembly machinery (SAM complex) of the outer membrane. Acts as a chaperone-like protein that protects the hydrophobic precursors from aggregation and guide them through the mitochondrial intermembrane space.</text>
</comment>
<gene>
    <name evidence="13" type="ORF">BON22_0396</name>
</gene>
<dbReference type="GO" id="GO:0045039">
    <property type="term" value="P:protein insertion into mitochondrial inner membrane"/>
    <property type="evidence" value="ECO:0007669"/>
    <property type="project" value="TreeGrafter"/>
</dbReference>
<keyword evidence="5" id="KW-0862">Zinc</keyword>
<evidence type="ECO:0000256" key="10">
    <source>
        <dbReference type="ARBA" id="ARBA00023157"/>
    </source>
</evidence>
<accession>A0A1V2LC71</accession>
<evidence type="ECO:0000256" key="6">
    <source>
        <dbReference type="ARBA" id="ARBA00022927"/>
    </source>
</evidence>
<evidence type="ECO:0000256" key="4">
    <source>
        <dbReference type="ARBA" id="ARBA00022792"/>
    </source>
</evidence>
<dbReference type="STRING" id="36022.A0A1V2LC71"/>
<dbReference type="Proteomes" id="UP000189513">
    <property type="component" value="Unassembled WGS sequence"/>
</dbReference>
<feature type="domain" description="Tim10-like" evidence="12">
    <location>
        <begin position="20"/>
        <end position="77"/>
    </location>
</feature>
<comment type="similarity">
    <text evidence="1 11">Belongs to the small Tim family.</text>
</comment>
<evidence type="ECO:0000259" key="12">
    <source>
        <dbReference type="Pfam" id="PF02953"/>
    </source>
</evidence>
<protein>
    <recommendedName>
        <fullName evidence="11">Mitochondrial import inner membrane translocase subunit</fullName>
    </recommendedName>
</protein>
<dbReference type="EMBL" id="MPUK01000001">
    <property type="protein sequence ID" value="ONH69400.1"/>
    <property type="molecule type" value="Genomic_DNA"/>
</dbReference>
<keyword evidence="3" id="KW-0479">Metal-binding</keyword>
<evidence type="ECO:0000256" key="8">
    <source>
        <dbReference type="ARBA" id="ARBA00023128"/>
    </source>
</evidence>
<organism evidence="13 14">
    <name type="scientific">Cyberlindnera fabianii</name>
    <name type="common">Yeast</name>
    <name type="synonym">Hansenula fabianii</name>
    <dbReference type="NCBI Taxonomy" id="36022"/>
    <lineage>
        <taxon>Eukaryota</taxon>
        <taxon>Fungi</taxon>
        <taxon>Dikarya</taxon>
        <taxon>Ascomycota</taxon>
        <taxon>Saccharomycotina</taxon>
        <taxon>Saccharomycetes</taxon>
        <taxon>Phaffomycetales</taxon>
        <taxon>Phaffomycetaceae</taxon>
        <taxon>Cyberlindnera</taxon>
    </lineage>
</organism>
<comment type="caution">
    <text evidence="13">The sequence shown here is derived from an EMBL/GenBank/DDBJ whole genome shotgun (WGS) entry which is preliminary data.</text>
</comment>
<dbReference type="GO" id="GO:0046872">
    <property type="term" value="F:metal ion binding"/>
    <property type="evidence" value="ECO:0007669"/>
    <property type="project" value="UniProtKB-KW"/>
</dbReference>
<evidence type="ECO:0000256" key="11">
    <source>
        <dbReference type="RuleBase" id="RU367043"/>
    </source>
</evidence>
<evidence type="ECO:0000256" key="9">
    <source>
        <dbReference type="ARBA" id="ARBA00023136"/>
    </source>
</evidence>
<dbReference type="Gene3D" id="1.10.287.810">
    <property type="entry name" value="Mitochondrial import inner membrane translocase subunit tim13 like domains"/>
    <property type="match status" value="1"/>
</dbReference>
<evidence type="ECO:0000256" key="3">
    <source>
        <dbReference type="ARBA" id="ARBA00022723"/>
    </source>
</evidence>
<keyword evidence="11" id="KW-0143">Chaperone</keyword>
<evidence type="ECO:0000313" key="14">
    <source>
        <dbReference type="Proteomes" id="UP000189513"/>
    </source>
</evidence>
<dbReference type="Pfam" id="PF02953">
    <property type="entry name" value="zf-Tim10_DDP"/>
    <property type="match status" value="1"/>
</dbReference>
<keyword evidence="4 11" id="KW-0999">Mitochondrion inner membrane</keyword>
<evidence type="ECO:0000256" key="7">
    <source>
        <dbReference type="ARBA" id="ARBA00023010"/>
    </source>
</evidence>
<reference evidence="14" key="1">
    <citation type="journal article" date="2017" name="Genome Announc.">
        <title>Genome sequences of Cyberlindnera fabianii 65, Pichia kudriavzevii 129, and Saccharomyces cerevisiae 131 isolated from fermented masau fruits in Zimbabwe.</title>
        <authorList>
            <person name="van Rijswijck I.M.H."/>
            <person name="Derks M.F.L."/>
            <person name="Abee T."/>
            <person name="de Ridder D."/>
            <person name="Smid E.J."/>
        </authorList>
    </citation>
    <scope>NUCLEOTIDE SEQUENCE [LARGE SCALE GENOMIC DNA]</scope>
    <source>
        <strain evidence="14">65</strain>
    </source>
</reference>
<dbReference type="GO" id="GO:0005743">
    <property type="term" value="C:mitochondrial inner membrane"/>
    <property type="evidence" value="ECO:0007669"/>
    <property type="project" value="UniProtKB-SubCell"/>
</dbReference>
<keyword evidence="9" id="KW-0472">Membrane</keyword>
<comment type="domain">
    <text evidence="11">The twin CX3C motif contains 4 conserved Cys residues that form 2 disulfide bonds in the mitochondrial intermembrane space.</text>
</comment>
<keyword evidence="14" id="KW-1185">Reference proteome</keyword>
<evidence type="ECO:0000256" key="1">
    <source>
        <dbReference type="ARBA" id="ARBA00006720"/>
    </source>
</evidence>
<comment type="subcellular location">
    <subcellularLocation>
        <location evidence="11">Mitochondrion inner membrane</location>
        <topology evidence="11">Peripheral membrane protein</topology>
        <orientation evidence="11">Intermembrane side</orientation>
    </subcellularLocation>
</comment>
<evidence type="ECO:0000313" key="13">
    <source>
        <dbReference type="EMBL" id="ONH69400.1"/>
    </source>
</evidence>
<keyword evidence="2 11" id="KW-0813">Transport</keyword>
<sequence length="128" mass="14034">MSYLLRNAAMNMEADPERVKMAEIQFDAMNTTFNTILRTCSNKCIPEEYGESDLTKGESVCIDRCVAKYFKANVKIGTVSIDLDPTVHIRTLTSTTVCPTEWSDAGGDGSVPPVPAKMMLMITPSTCT</sequence>
<comment type="subunit">
    <text evidence="11">Heterohexamer.</text>
</comment>
<evidence type="ECO:0000256" key="2">
    <source>
        <dbReference type="ARBA" id="ARBA00022448"/>
    </source>
</evidence>
<dbReference type="PANTHER" id="PTHR11038:SF18">
    <property type="entry name" value="MITOCHONDRIAL IMPORT INNER MEMBRANE TRANSLOCASE SUBUNIT TIM12"/>
    <property type="match status" value="1"/>
</dbReference>
<proteinExistence type="inferred from homology"/>
<evidence type="ECO:0000256" key="5">
    <source>
        <dbReference type="ARBA" id="ARBA00022833"/>
    </source>
</evidence>
<dbReference type="InterPro" id="IPR004217">
    <property type="entry name" value="Tim10-like"/>
</dbReference>
<dbReference type="InterPro" id="IPR035427">
    <property type="entry name" value="Tim10-like_dom_sf"/>
</dbReference>